<dbReference type="RefSeq" id="WP_207659637.1">
    <property type="nucleotide sequence ID" value="NZ_QVFD01000009.1"/>
</dbReference>
<protein>
    <submittedName>
        <fullName evidence="1">Uncharacterized protein</fullName>
    </submittedName>
</protein>
<sequence length="85" mass="9903">VISSRFTLVCVLKKILYSESFRDCFVVQLSKFVTARLKQLIHFIKPEEVCQQLFAFIFKFLSDPMESVLFRVVPADSLIMIPLPF</sequence>
<accession>A0A3E2XKJ2</accession>
<evidence type="ECO:0000313" key="1">
    <source>
        <dbReference type="EMBL" id="RGC46217.1"/>
    </source>
</evidence>
<name>A0A3E2XKJ2_9FIRM</name>
<dbReference type="EMBL" id="QVFD01000009">
    <property type="protein sequence ID" value="RGC46217.1"/>
    <property type="molecule type" value="Genomic_DNA"/>
</dbReference>
<comment type="caution">
    <text evidence="1">The sequence shown here is derived from an EMBL/GenBank/DDBJ whole genome shotgun (WGS) entry which is preliminary data.</text>
</comment>
<gene>
    <name evidence="1" type="ORF">DW747_09975</name>
</gene>
<keyword evidence="2" id="KW-1185">Reference proteome</keyword>
<evidence type="ECO:0000313" key="2">
    <source>
        <dbReference type="Proteomes" id="UP000261231"/>
    </source>
</evidence>
<dbReference type="Proteomes" id="UP000261231">
    <property type="component" value="Unassembled WGS sequence"/>
</dbReference>
<reference evidence="1 2" key="1">
    <citation type="submission" date="2018-08" db="EMBL/GenBank/DDBJ databases">
        <title>A genome reference for cultivated species of the human gut microbiota.</title>
        <authorList>
            <person name="Zou Y."/>
            <person name="Xue W."/>
            <person name="Luo G."/>
        </authorList>
    </citation>
    <scope>NUCLEOTIDE SEQUENCE [LARGE SCALE GENOMIC DNA]</scope>
    <source>
        <strain evidence="1 2">AM28-39</strain>
    </source>
</reference>
<dbReference type="AlphaFoldDB" id="A0A3E2XKJ2"/>
<feature type="non-terminal residue" evidence="1">
    <location>
        <position position="1"/>
    </location>
</feature>
<organism evidence="1 2">
    <name type="scientific">Coprococcus catus</name>
    <dbReference type="NCBI Taxonomy" id="116085"/>
    <lineage>
        <taxon>Bacteria</taxon>
        <taxon>Bacillati</taxon>
        <taxon>Bacillota</taxon>
        <taxon>Clostridia</taxon>
        <taxon>Lachnospirales</taxon>
        <taxon>Lachnospiraceae</taxon>
        <taxon>Coprococcus</taxon>
    </lineage>
</organism>
<proteinExistence type="predicted"/>